<dbReference type="InterPro" id="IPR017972">
    <property type="entry name" value="Cyt_P450_CS"/>
</dbReference>
<keyword evidence="2" id="KW-0503">Monooxygenase</keyword>
<comment type="caution">
    <text evidence="3">The sequence shown here is derived from an EMBL/GenBank/DDBJ whole genome shotgun (WGS) entry which is preliminary data.</text>
</comment>
<keyword evidence="2" id="KW-0479">Metal-binding</keyword>
<protein>
    <submittedName>
        <fullName evidence="3">Cytochrome P450</fullName>
    </submittedName>
</protein>
<dbReference type="PANTHER" id="PTHR46696">
    <property type="entry name" value="P450, PUTATIVE (EUROFUNG)-RELATED"/>
    <property type="match status" value="1"/>
</dbReference>
<dbReference type="EMBL" id="BAAAHE010000034">
    <property type="protein sequence ID" value="GAA0628834.1"/>
    <property type="molecule type" value="Genomic_DNA"/>
</dbReference>
<dbReference type="SUPFAM" id="SSF48264">
    <property type="entry name" value="Cytochrome P450"/>
    <property type="match status" value="1"/>
</dbReference>
<dbReference type="Pfam" id="PF00067">
    <property type="entry name" value="p450"/>
    <property type="match status" value="1"/>
</dbReference>
<dbReference type="Proteomes" id="UP001500957">
    <property type="component" value="Unassembled WGS sequence"/>
</dbReference>
<gene>
    <name evidence="3" type="ORF">GCM10009547_35620</name>
</gene>
<dbReference type="RefSeq" id="WP_344607226.1">
    <property type="nucleotide sequence ID" value="NZ_BAAAHE010000034.1"/>
</dbReference>
<proteinExistence type="inferred from homology"/>
<keyword evidence="2" id="KW-0560">Oxidoreductase</keyword>
<keyword evidence="2" id="KW-0349">Heme</keyword>
<evidence type="ECO:0000313" key="3">
    <source>
        <dbReference type="EMBL" id="GAA0628834.1"/>
    </source>
</evidence>
<dbReference type="Gene3D" id="1.10.630.10">
    <property type="entry name" value="Cytochrome P450"/>
    <property type="match status" value="1"/>
</dbReference>
<dbReference type="InterPro" id="IPR001128">
    <property type="entry name" value="Cyt_P450"/>
</dbReference>
<evidence type="ECO:0000256" key="1">
    <source>
        <dbReference type="ARBA" id="ARBA00010617"/>
    </source>
</evidence>
<dbReference type="PRINTS" id="PR00359">
    <property type="entry name" value="BP450"/>
</dbReference>
<dbReference type="PANTHER" id="PTHR46696:SF1">
    <property type="entry name" value="CYTOCHROME P450 YJIB-RELATED"/>
    <property type="match status" value="1"/>
</dbReference>
<name>A0ABN1H4R1_9ACTN</name>
<evidence type="ECO:0000256" key="2">
    <source>
        <dbReference type="RuleBase" id="RU000461"/>
    </source>
</evidence>
<evidence type="ECO:0000313" key="4">
    <source>
        <dbReference type="Proteomes" id="UP001500957"/>
    </source>
</evidence>
<reference evidence="3 4" key="1">
    <citation type="journal article" date="2019" name="Int. J. Syst. Evol. Microbiol.">
        <title>The Global Catalogue of Microorganisms (GCM) 10K type strain sequencing project: providing services to taxonomists for standard genome sequencing and annotation.</title>
        <authorList>
            <consortium name="The Broad Institute Genomics Platform"/>
            <consortium name="The Broad Institute Genome Sequencing Center for Infectious Disease"/>
            <person name="Wu L."/>
            <person name="Ma J."/>
        </authorList>
    </citation>
    <scope>NUCLEOTIDE SEQUENCE [LARGE SCALE GENOMIC DNA]</scope>
    <source>
        <strain evidence="3 4">JCM 10671</strain>
    </source>
</reference>
<dbReference type="InterPro" id="IPR036396">
    <property type="entry name" value="Cyt_P450_sf"/>
</dbReference>
<keyword evidence="2" id="KW-0408">Iron</keyword>
<dbReference type="InterPro" id="IPR002397">
    <property type="entry name" value="Cyt_P450_B"/>
</dbReference>
<accession>A0ABN1H4R1</accession>
<organism evidence="3 4">
    <name type="scientific">Sporichthya brevicatena</name>
    <dbReference type="NCBI Taxonomy" id="171442"/>
    <lineage>
        <taxon>Bacteria</taxon>
        <taxon>Bacillati</taxon>
        <taxon>Actinomycetota</taxon>
        <taxon>Actinomycetes</taxon>
        <taxon>Sporichthyales</taxon>
        <taxon>Sporichthyaceae</taxon>
        <taxon>Sporichthya</taxon>
    </lineage>
</organism>
<keyword evidence="4" id="KW-1185">Reference proteome</keyword>
<comment type="similarity">
    <text evidence="1 2">Belongs to the cytochrome P450 family.</text>
</comment>
<dbReference type="PROSITE" id="PS00086">
    <property type="entry name" value="CYTOCHROME_P450"/>
    <property type="match status" value="1"/>
</dbReference>
<sequence>MSEPAASASEPTYPVVDFAPLDPRVHDDYWNVLTEVREKCPVGWSTSQWSMTESGQWIINTHRDVMAAATDWQTFSSADGVSSVQLPLDILRLIPVETDPPTHREIRKALNPFFTPYALEEKVGEINEVVAGLLEGCLAQEGPVDFVSSFTAKLPPVVFLGPGFLDSTEEQGRQLLELVDIMLTKPELTMEAAPKLLAWCGELLESRRAAGRKEDLAGVIAHMGFGEGGLHMDEKQRIETINLAVMAGMETTMGGLGATAWLLGTRPELRARLRDADERTIDRAIEEFLRFATPVSQLSRTATKDVEMGGCPIQKGDRVMLNWAAANLDPAQFPDPLTIDIDRPNVASHVAFGSGIHRCLGAHLARREIKAMVRAICALSRFEVVPDAEIKWRASMARGPVAVPVLLAR</sequence>